<dbReference type="Gene3D" id="3.10.129.10">
    <property type="entry name" value="Hotdog Thioesterase"/>
    <property type="match status" value="1"/>
</dbReference>
<dbReference type="InterPro" id="IPR029069">
    <property type="entry name" value="HotDog_dom_sf"/>
</dbReference>
<name>A0A2T0WXN3_9RHOB</name>
<proteinExistence type="predicted"/>
<evidence type="ECO:0000313" key="1">
    <source>
        <dbReference type="EMBL" id="PRY91460.1"/>
    </source>
</evidence>
<dbReference type="OrthoDB" id="3727779at2"/>
<dbReference type="Pfam" id="PF13279">
    <property type="entry name" value="4HBT_2"/>
    <property type="match status" value="1"/>
</dbReference>
<dbReference type="PANTHER" id="PTHR12475">
    <property type="match status" value="1"/>
</dbReference>
<dbReference type="EMBL" id="PVTQ01000003">
    <property type="protein sequence ID" value="PRY91460.1"/>
    <property type="molecule type" value="Genomic_DNA"/>
</dbReference>
<dbReference type="AlphaFoldDB" id="A0A2T0WXN3"/>
<gene>
    <name evidence="1" type="ORF">CLV74_10344</name>
</gene>
<dbReference type="CDD" id="cd00586">
    <property type="entry name" value="4HBT"/>
    <property type="match status" value="1"/>
</dbReference>
<dbReference type="SUPFAM" id="SSF54637">
    <property type="entry name" value="Thioesterase/thiol ester dehydrase-isomerase"/>
    <property type="match status" value="1"/>
</dbReference>
<dbReference type="InterPro" id="IPR051490">
    <property type="entry name" value="THEM6_lcsJ_thioesterase"/>
</dbReference>
<reference evidence="1 2" key="1">
    <citation type="submission" date="2018-03" db="EMBL/GenBank/DDBJ databases">
        <title>Genomic Encyclopedia of Archaeal and Bacterial Type Strains, Phase II (KMG-II): from individual species to whole genera.</title>
        <authorList>
            <person name="Goeker M."/>
        </authorList>
    </citation>
    <scope>NUCLEOTIDE SEQUENCE [LARGE SCALE GENOMIC DNA]</scope>
    <source>
        <strain evidence="1 2">DSM 100212</strain>
    </source>
</reference>
<evidence type="ECO:0000313" key="2">
    <source>
        <dbReference type="Proteomes" id="UP000238392"/>
    </source>
</evidence>
<dbReference type="Proteomes" id="UP000238392">
    <property type="component" value="Unassembled WGS sequence"/>
</dbReference>
<dbReference type="RefSeq" id="WP_106263134.1">
    <property type="nucleotide sequence ID" value="NZ_PVTQ01000003.1"/>
</dbReference>
<dbReference type="PANTHER" id="PTHR12475:SF4">
    <property type="entry name" value="PROTEIN THEM6"/>
    <property type="match status" value="1"/>
</dbReference>
<organism evidence="1 2">
    <name type="scientific">Donghicola tyrosinivorans</name>
    <dbReference type="NCBI Taxonomy" id="1652492"/>
    <lineage>
        <taxon>Bacteria</taxon>
        <taxon>Pseudomonadati</taxon>
        <taxon>Pseudomonadota</taxon>
        <taxon>Alphaproteobacteria</taxon>
        <taxon>Rhodobacterales</taxon>
        <taxon>Roseobacteraceae</taxon>
        <taxon>Donghicola</taxon>
    </lineage>
</organism>
<comment type="caution">
    <text evidence="1">The sequence shown here is derived from an EMBL/GenBank/DDBJ whole genome shotgun (WGS) entry which is preliminary data.</text>
</comment>
<accession>A0A2T0WXN3</accession>
<sequence length="180" mass="21002">MYPFIRMAASVFKHRKGGEFAMTDTLESQHICWPWDLDMWMELNNGRSLTLYDLGRVPLAMRTGLGKTLMDRKWLMTMAGVTVRWRRRVRMFDRVTMKSRALCWDDKFFYIEQSMWLKNGECASHVLYRVAVTDKNGIVRPPRVAEAMGITDPSPTPPDWVQAWTTAENLRPWPPMQDAG</sequence>
<keyword evidence="2" id="KW-1185">Reference proteome</keyword>
<protein>
    <submittedName>
        <fullName evidence="1">Acyl-CoA thioesterase FadM</fullName>
    </submittedName>
</protein>